<dbReference type="InterPro" id="IPR045864">
    <property type="entry name" value="aa-tRNA-synth_II/BPL/LPL"/>
</dbReference>
<dbReference type="OrthoDB" id="9807064at2"/>
<dbReference type="PANTHER" id="PTHR12835">
    <property type="entry name" value="BIOTIN PROTEIN LIGASE"/>
    <property type="match status" value="1"/>
</dbReference>
<evidence type="ECO:0000313" key="6">
    <source>
        <dbReference type="Proteomes" id="UP000270036"/>
    </source>
</evidence>
<dbReference type="PROSITE" id="PS51733">
    <property type="entry name" value="BPL_LPL_CATALYTIC"/>
    <property type="match status" value="1"/>
</dbReference>
<protein>
    <submittedName>
        <fullName evidence="4">Bifunctional protein BirA</fullName>
    </submittedName>
</protein>
<dbReference type="Gene3D" id="3.30.930.10">
    <property type="entry name" value="Bira Bifunctional Protein, Domain 2"/>
    <property type="match status" value="1"/>
</dbReference>
<dbReference type="EMBL" id="LR134441">
    <property type="protein sequence ID" value="VEI00193.1"/>
    <property type="molecule type" value="Genomic_DNA"/>
</dbReference>
<evidence type="ECO:0000256" key="1">
    <source>
        <dbReference type="ARBA" id="ARBA00022598"/>
    </source>
</evidence>
<dbReference type="GO" id="GO:0004077">
    <property type="term" value="F:biotin--[biotin carboxyl-carrier protein] ligase activity"/>
    <property type="evidence" value="ECO:0007669"/>
    <property type="project" value="InterPro"/>
</dbReference>
<dbReference type="CDD" id="cd16442">
    <property type="entry name" value="BPL"/>
    <property type="match status" value="1"/>
</dbReference>
<reference evidence="3 5" key="1">
    <citation type="submission" date="2014-07" db="EMBL/GenBank/DDBJ databases">
        <authorList>
            <person name="Pisani N.G."/>
            <person name="Newman J.D."/>
        </authorList>
    </citation>
    <scope>NUCLEOTIDE SEQUENCE [LARGE SCALE GENOMIC DNA]</scope>
    <source>
        <strain evidence="3 5">LMG 24720</strain>
    </source>
</reference>
<keyword evidence="1" id="KW-0436">Ligase</keyword>
<dbReference type="AlphaFoldDB" id="A0A448NSK6"/>
<sequence length="238" mass="27290">MMRLVYLQECSSTQDEIEKLMSLDTLDLLTVYTFNQTKGKGQYGNSWESTGNLSLAYSVAVPDELVKLPNHLFNFHTAEVLADFLAILTKLLPELKWPNDIILNGKKVCGILIEKKVIHKKSYFLIGIGLNVLEENFKHLPKAGSLLTQTGIKFDLERLTHSLHDYLVENLLKDVSEISVLAKLNQRLFRKDIISVFEINQSRQNGIIKNVDEEGFLWVELENDGLHKFFHKEIALLY</sequence>
<evidence type="ECO:0000259" key="2">
    <source>
        <dbReference type="PROSITE" id="PS51733"/>
    </source>
</evidence>
<dbReference type="NCBIfam" id="TIGR00121">
    <property type="entry name" value="birA_ligase"/>
    <property type="match status" value="1"/>
</dbReference>
<dbReference type="InterPro" id="IPR004408">
    <property type="entry name" value="Biotin_CoA_COase_ligase"/>
</dbReference>
<dbReference type="KEGG" id="cant:NCTC13489_01993"/>
<dbReference type="Proteomes" id="UP000270036">
    <property type="component" value="Chromosome"/>
</dbReference>
<feature type="domain" description="BPL/LPL catalytic" evidence="2">
    <location>
        <begin position="1"/>
        <end position="175"/>
    </location>
</feature>
<proteinExistence type="predicted"/>
<dbReference type="RefSeq" id="WP_034717784.1">
    <property type="nucleotide sequence ID" value="NZ_FOIX01000001.1"/>
</dbReference>
<dbReference type="Proteomes" id="UP000028349">
    <property type="component" value="Unassembled WGS sequence"/>
</dbReference>
<organism evidence="4 6">
    <name type="scientific">Kaistella antarctica</name>
    <dbReference type="NCBI Taxonomy" id="266748"/>
    <lineage>
        <taxon>Bacteria</taxon>
        <taxon>Pseudomonadati</taxon>
        <taxon>Bacteroidota</taxon>
        <taxon>Flavobacteriia</taxon>
        <taxon>Flavobacteriales</taxon>
        <taxon>Weeksellaceae</taxon>
        <taxon>Chryseobacterium group</taxon>
        <taxon>Kaistella</taxon>
    </lineage>
</organism>
<evidence type="ECO:0000313" key="4">
    <source>
        <dbReference type="EMBL" id="VEI00193.1"/>
    </source>
</evidence>
<dbReference type="SUPFAM" id="SSF55681">
    <property type="entry name" value="Class II aaRS and biotin synthetases"/>
    <property type="match status" value="1"/>
</dbReference>
<keyword evidence="5" id="KW-1185">Reference proteome</keyword>
<evidence type="ECO:0000313" key="3">
    <source>
        <dbReference type="EMBL" id="KEY17883.1"/>
    </source>
</evidence>
<reference evidence="4 6" key="2">
    <citation type="submission" date="2018-12" db="EMBL/GenBank/DDBJ databases">
        <authorList>
            <consortium name="Pathogen Informatics"/>
        </authorList>
    </citation>
    <scope>NUCLEOTIDE SEQUENCE [LARGE SCALE GENOMIC DNA]</scope>
    <source>
        <strain evidence="4 6">NCTC13489</strain>
    </source>
</reference>
<gene>
    <name evidence="4" type="primary">birA</name>
    <name evidence="3" type="ORF">HY04_04905</name>
    <name evidence="4" type="ORF">NCTC13489_01993</name>
</gene>
<dbReference type="STRING" id="266748.HY04_04905"/>
<dbReference type="Pfam" id="PF03099">
    <property type="entry name" value="BPL_LplA_LipB"/>
    <property type="match status" value="1"/>
</dbReference>
<evidence type="ECO:0000313" key="5">
    <source>
        <dbReference type="Proteomes" id="UP000028349"/>
    </source>
</evidence>
<dbReference type="GO" id="GO:0005737">
    <property type="term" value="C:cytoplasm"/>
    <property type="evidence" value="ECO:0007669"/>
    <property type="project" value="TreeGrafter"/>
</dbReference>
<dbReference type="PANTHER" id="PTHR12835:SF5">
    <property type="entry name" value="BIOTIN--PROTEIN LIGASE"/>
    <property type="match status" value="1"/>
</dbReference>
<dbReference type="EMBL" id="JPEP01000002">
    <property type="protein sequence ID" value="KEY17883.1"/>
    <property type="molecule type" value="Genomic_DNA"/>
</dbReference>
<name>A0A448NSK6_9FLAO</name>
<accession>A0A448NSK6</accession>
<dbReference type="InterPro" id="IPR004143">
    <property type="entry name" value="BPL_LPL_catalytic"/>
</dbReference>